<evidence type="ECO:0000256" key="1">
    <source>
        <dbReference type="SAM" id="Coils"/>
    </source>
</evidence>
<dbReference type="Proteomes" id="UP000179233">
    <property type="component" value="Unassembled WGS sequence"/>
</dbReference>
<feature type="domain" description="Phosphodiester glycosidase" evidence="3">
    <location>
        <begin position="230"/>
        <end position="396"/>
    </location>
</feature>
<feature type="coiled-coil region" evidence="1">
    <location>
        <begin position="53"/>
        <end position="99"/>
    </location>
</feature>
<keyword evidence="2" id="KW-0472">Membrane</keyword>
<evidence type="ECO:0000259" key="3">
    <source>
        <dbReference type="Pfam" id="PF09992"/>
    </source>
</evidence>
<keyword evidence="2" id="KW-1133">Transmembrane helix</keyword>
<dbReference type="EMBL" id="MHCJ01000003">
    <property type="protein sequence ID" value="OGY18717.1"/>
    <property type="molecule type" value="Genomic_DNA"/>
</dbReference>
<keyword evidence="2" id="KW-0812">Transmembrane</keyword>
<dbReference type="Pfam" id="PF09992">
    <property type="entry name" value="NAGPA"/>
    <property type="match status" value="1"/>
</dbReference>
<comment type="caution">
    <text evidence="4">The sequence shown here is derived from an EMBL/GenBank/DDBJ whole genome shotgun (WGS) entry which is preliminary data.</text>
</comment>
<organism evidence="4 5">
    <name type="scientific">Candidatus Chisholmbacteria bacterium RIFCSPHIGHO2_01_FULL_52_32</name>
    <dbReference type="NCBI Taxonomy" id="1797591"/>
    <lineage>
        <taxon>Bacteria</taxon>
        <taxon>Candidatus Chisholmiibacteriota</taxon>
    </lineage>
</organism>
<feature type="transmembrane region" description="Helical" evidence="2">
    <location>
        <begin position="15"/>
        <end position="37"/>
    </location>
</feature>
<evidence type="ECO:0000313" key="4">
    <source>
        <dbReference type="EMBL" id="OGY18717.1"/>
    </source>
</evidence>
<name>A0A1G1VU36_9BACT</name>
<protein>
    <recommendedName>
        <fullName evidence="3">Phosphodiester glycosidase domain-containing protein</fullName>
    </recommendedName>
</protein>
<proteinExistence type="predicted"/>
<accession>A0A1G1VU36</accession>
<dbReference type="InterPro" id="IPR018711">
    <property type="entry name" value="NAGPA"/>
</dbReference>
<reference evidence="4 5" key="1">
    <citation type="journal article" date="2016" name="Nat. Commun.">
        <title>Thousands of microbial genomes shed light on interconnected biogeochemical processes in an aquifer system.</title>
        <authorList>
            <person name="Anantharaman K."/>
            <person name="Brown C.T."/>
            <person name="Hug L.A."/>
            <person name="Sharon I."/>
            <person name="Castelle C.J."/>
            <person name="Probst A.J."/>
            <person name="Thomas B.C."/>
            <person name="Singh A."/>
            <person name="Wilkins M.J."/>
            <person name="Karaoz U."/>
            <person name="Brodie E.L."/>
            <person name="Williams K.H."/>
            <person name="Hubbard S.S."/>
            <person name="Banfield J.F."/>
        </authorList>
    </citation>
    <scope>NUCLEOTIDE SEQUENCE [LARGE SCALE GENOMIC DNA]</scope>
</reference>
<gene>
    <name evidence="4" type="ORF">A2786_04455</name>
</gene>
<dbReference type="AlphaFoldDB" id="A0A1G1VU36"/>
<evidence type="ECO:0000256" key="2">
    <source>
        <dbReference type="SAM" id="Phobius"/>
    </source>
</evidence>
<keyword evidence="1" id="KW-0175">Coiled coil</keyword>
<sequence>MHFRLPIKKFSPLHFALWLSLGLIIIGLFSGAILFSFRMRTLTGERNDLGAKLQTTGEELARTVADLEALKNEDQYKKNQELNSEIQNIQKTYTSAVATYEELLKLKEQSAKTEKLDDAFTGALVLLSKRNYASASATLTALNQDIKTEQDKIAATFKIPENVPTQNAPPGSGYSRQRVETDVGTFMVSVVAADLGSTRVIVDTASDSDCRDNCPVLPLATYVARSGAFAGVNGSYFCPAAYPSCAGKTNSFDTLAMNKNKVYLNSDNNVYSTVPAVIFGSGWVRFVGQSLEWGRDTGVDGVVANYPLLVSGGNIAFGGSEDPKLGNKGSRSFTANKGNTIYIGVVHSATVGESAHVIKALGMDNALNLDDGGSTALWSGGYKVGPGRDLPNVVLFVRK</sequence>
<evidence type="ECO:0000313" key="5">
    <source>
        <dbReference type="Proteomes" id="UP000179233"/>
    </source>
</evidence>